<feature type="compositionally biased region" description="Polar residues" evidence="7">
    <location>
        <begin position="50"/>
        <end position="62"/>
    </location>
</feature>
<keyword evidence="5" id="KW-1133">Transmembrane helix</keyword>
<dbReference type="PANTHER" id="PTHR31645">
    <property type="entry name" value="OLIGOPEPTIDE TRANSPORTER YGL114W-RELATED"/>
    <property type="match status" value="1"/>
</dbReference>
<evidence type="ECO:0000256" key="4">
    <source>
        <dbReference type="ARBA" id="ARBA00022692"/>
    </source>
</evidence>
<evidence type="ECO:0000256" key="5">
    <source>
        <dbReference type="ARBA" id="ARBA00022989"/>
    </source>
</evidence>
<dbReference type="InterPro" id="IPR045035">
    <property type="entry name" value="YSL-like"/>
</dbReference>
<comment type="similarity">
    <text evidence="2">Belongs to the YSL (TC 2.A.67.2) family.</text>
</comment>
<evidence type="ECO:0000256" key="3">
    <source>
        <dbReference type="ARBA" id="ARBA00022448"/>
    </source>
</evidence>
<reference evidence="8" key="2">
    <citation type="submission" date="2020-03" db="EMBL/GenBank/DDBJ databases">
        <title>Walnut 2.0.</title>
        <authorList>
            <person name="Marrano A."/>
            <person name="Britton M."/>
            <person name="Zimin A.V."/>
            <person name="Zaini P.A."/>
            <person name="Workman R."/>
            <person name="Puiu D."/>
            <person name="Bianco L."/>
            <person name="Allen B.J."/>
            <person name="Troggio M."/>
            <person name="Leslie C.A."/>
            <person name="Timp W."/>
            <person name="Dendekar A."/>
            <person name="Salzberg S.L."/>
            <person name="Neale D.B."/>
        </authorList>
    </citation>
    <scope>NUCLEOTIDE SEQUENCE</scope>
    <source>
        <tissue evidence="8">Leaves</tissue>
    </source>
</reference>
<keyword evidence="3" id="KW-0813">Transport</keyword>
<feature type="region of interest" description="Disordered" evidence="7">
    <location>
        <begin position="27"/>
        <end position="85"/>
    </location>
</feature>
<dbReference type="Gramene" id="Jr02_23950_p1">
    <property type="protein sequence ID" value="cds.Jr02_23950_p1"/>
    <property type="gene ID" value="Jr02_23950"/>
</dbReference>
<evidence type="ECO:0000313" key="9">
    <source>
        <dbReference type="Proteomes" id="UP000619265"/>
    </source>
</evidence>
<protein>
    <submittedName>
        <fullName evidence="8">Uncharacterized protein</fullName>
    </submittedName>
</protein>
<evidence type="ECO:0000256" key="7">
    <source>
        <dbReference type="SAM" id="MobiDB-lite"/>
    </source>
</evidence>
<dbReference type="EMBL" id="LIHL02000002">
    <property type="protein sequence ID" value="KAF5478869.1"/>
    <property type="molecule type" value="Genomic_DNA"/>
</dbReference>
<reference evidence="8" key="1">
    <citation type="submission" date="2015-10" db="EMBL/GenBank/DDBJ databases">
        <authorList>
            <person name="Martinez-Garcia P.J."/>
            <person name="Crepeau M.W."/>
            <person name="Puiu D."/>
            <person name="Gonzalez-Ibeas D."/>
            <person name="Whalen J."/>
            <person name="Stevens K."/>
            <person name="Paul R."/>
            <person name="Butterfield T."/>
            <person name="Britton M."/>
            <person name="Reagan R."/>
            <person name="Chakraborty S."/>
            <person name="Walawage S.L."/>
            <person name="Vasquez-Gross H.A."/>
            <person name="Cardeno C."/>
            <person name="Famula R."/>
            <person name="Pratt K."/>
            <person name="Kuruganti S."/>
            <person name="Aradhya M.K."/>
            <person name="Leslie C.A."/>
            <person name="Dandekar A.M."/>
            <person name="Salzberg S.L."/>
            <person name="Wegrzyn J.L."/>
            <person name="Langley C.H."/>
            <person name="Neale D.B."/>
        </authorList>
    </citation>
    <scope>NUCLEOTIDE SEQUENCE</scope>
    <source>
        <tissue evidence="8">Leaves</tissue>
    </source>
</reference>
<dbReference type="InterPro" id="IPR004813">
    <property type="entry name" value="OPT"/>
</dbReference>
<keyword evidence="4" id="KW-0812">Transmembrane</keyword>
<gene>
    <name evidence="8" type="ORF">F2P56_005396</name>
</gene>
<dbReference type="GO" id="GO:0016020">
    <property type="term" value="C:membrane"/>
    <property type="evidence" value="ECO:0007669"/>
    <property type="project" value="UniProtKB-SubCell"/>
</dbReference>
<evidence type="ECO:0000256" key="2">
    <source>
        <dbReference type="ARBA" id="ARBA00010276"/>
    </source>
</evidence>
<proteinExistence type="inferred from homology"/>
<accession>A0A834D2I7</accession>
<dbReference type="Pfam" id="PF03169">
    <property type="entry name" value="OPT"/>
    <property type="match status" value="1"/>
</dbReference>
<evidence type="ECO:0000256" key="1">
    <source>
        <dbReference type="ARBA" id="ARBA00004141"/>
    </source>
</evidence>
<organism evidence="8 9">
    <name type="scientific">Juglans regia</name>
    <name type="common">English walnut</name>
    <dbReference type="NCBI Taxonomy" id="51240"/>
    <lineage>
        <taxon>Eukaryota</taxon>
        <taxon>Viridiplantae</taxon>
        <taxon>Streptophyta</taxon>
        <taxon>Embryophyta</taxon>
        <taxon>Tracheophyta</taxon>
        <taxon>Spermatophyta</taxon>
        <taxon>Magnoliopsida</taxon>
        <taxon>eudicotyledons</taxon>
        <taxon>Gunneridae</taxon>
        <taxon>Pentapetalae</taxon>
        <taxon>rosids</taxon>
        <taxon>fabids</taxon>
        <taxon>Fagales</taxon>
        <taxon>Juglandaceae</taxon>
        <taxon>Juglans</taxon>
    </lineage>
</organism>
<dbReference type="GO" id="GO:0035673">
    <property type="term" value="F:oligopeptide transmembrane transporter activity"/>
    <property type="evidence" value="ECO:0007669"/>
    <property type="project" value="InterPro"/>
</dbReference>
<dbReference type="AlphaFoldDB" id="A0A834D2I7"/>
<comment type="caution">
    <text evidence="8">The sequence shown here is derived from an EMBL/GenBank/DDBJ whole genome shotgun (WGS) entry which is preliminary data.</text>
</comment>
<dbReference type="Proteomes" id="UP000619265">
    <property type="component" value="Unassembled WGS sequence"/>
</dbReference>
<evidence type="ECO:0000256" key="6">
    <source>
        <dbReference type="ARBA" id="ARBA00023136"/>
    </source>
</evidence>
<dbReference type="PANTHER" id="PTHR31645:SF76">
    <property type="entry name" value="METAL-NICOTIANAMINE TRANSPORTER YSL8-RELATED"/>
    <property type="match status" value="1"/>
</dbReference>
<feature type="region of interest" description="Disordered" evidence="7">
    <location>
        <begin position="1"/>
        <end position="20"/>
    </location>
</feature>
<evidence type="ECO:0000313" key="8">
    <source>
        <dbReference type="EMBL" id="KAF5478869.1"/>
    </source>
</evidence>
<comment type="subcellular location">
    <subcellularLocation>
        <location evidence="1">Membrane</location>
        <topology evidence="1">Multi-pass membrane protein</topology>
    </subcellularLocation>
</comment>
<name>A0A834D2I7_JUGRE</name>
<keyword evidence="6" id="KW-0472">Membrane</keyword>
<sequence>MIKGMLRIPSYHNWRPDPMETIDINSRTQAKAPRHRSMQPTTSEEHEQQCSDYNGTRDNIPSPQYERLAKDGSRGNDAIGGSSSMPMEEIGFKDKEVPTWTNQITLRSLIVSVGLGTFFTILSMKEILSTGVISSVNIYTPVVGYSFIKGWLMILETSGIVGKPFTRQENAMIQSCVVAISGLALSGKPCSNL</sequence>